<dbReference type="Pfam" id="PF23928">
    <property type="entry name" value="DUF7266"/>
    <property type="match status" value="1"/>
</dbReference>
<keyword evidence="1" id="KW-0472">Membrane</keyword>
<accession>A0AA41G0I0</accession>
<dbReference type="RefSeq" id="WP_162413201.1">
    <property type="nucleotide sequence ID" value="NZ_JAHQXE010000002.1"/>
</dbReference>
<name>A0AA41G0I0_9EURY</name>
<proteinExistence type="predicted"/>
<evidence type="ECO:0000256" key="1">
    <source>
        <dbReference type="SAM" id="Phobius"/>
    </source>
</evidence>
<evidence type="ECO:0000313" key="3">
    <source>
        <dbReference type="Proteomes" id="UP001166304"/>
    </source>
</evidence>
<dbReference type="InterPro" id="IPR055690">
    <property type="entry name" value="DUF7266"/>
</dbReference>
<organism evidence="2 3">
    <name type="scientific">Haloarcula salina</name>
    <dbReference type="NCBI Taxonomy" id="1429914"/>
    <lineage>
        <taxon>Archaea</taxon>
        <taxon>Methanobacteriati</taxon>
        <taxon>Methanobacteriota</taxon>
        <taxon>Stenosarchaea group</taxon>
        <taxon>Halobacteria</taxon>
        <taxon>Halobacteriales</taxon>
        <taxon>Haloarculaceae</taxon>
        <taxon>Haloarcula</taxon>
    </lineage>
</organism>
<keyword evidence="1" id="KW-0812">Transmembrane</keyword>
<comment type="caution">
    <text evidence="2">The sequence shown here is derived from an EMBL/GenBank/DDBJ whole genome shotgun (WGS) entry which is preliminary data.</text>
</comment>
<reference evidence="2" key="1">
    <citation type="submission" date="2021-06" db="EMBL/GenBank/DDBJ databases">
        <title>New haloarchaea isolates fom saline soil.</title>
        <authorList>
            <person name="Duran-Viseras A."/>
            <person name="Sanchez-Porro C.S."/>
            <person name="Ventosa A."/>
        </authorList>
    </citation>
    <scope>NUCLEOTIDE SEQUENCE</scope>
    <source>
        <strain evidence="2">JCM 18369</strain>
    </source>
</reference>
<sequence>MDRLRRDDRGVSPAVTQALTIGITALLVTGLLIGGSQMVESQRERVTEEALENVGDGVARDLLRLDAFATSDLNGSVAFRATYPDRIADQTYNVEVTADASRTRVYVNATAMDRFAVVRFNNETAVCRSFASSGPMIVRYNATTDCMEVVRG</sequence>
<dbReference type="EMBL" id="JAHQXE010000002">
    <property type="protein sequence ID" value="MBV0902023.1"/>
    <property type="molecule type" value="Genomic_DNA"/>
</dbReference>
<dbReference type="Proteomes" id="UP001166304">
    <property type="component" value="Unassembled WGS sequence"/>
</dbReference>
<dbReference type="AlphaFoldDB" id="A0AA41G0I0"/>
<evidence type="ECO:0000313" key="2">
    <source>
        <dbReference type="EMBL" id="MBV0902023.1"/>
    </source>
</evidence>
<feature type="transmembrane region" description="Helical" evidence="1">
    <location>
        <begin position="14"/>
        <end position="35"/>
    </location>
</feature>
<gene>
    <name evidence="2" type="ORF">KTS37_09500</name>
</gene>
<protein>
    <submittedName>
        <fullName evidence="2">Uncharacterized protein</fullName>
    </submittedName>
</protein>
<keyword evidence="3" id="KW-1185">Reference proteome</keyword>
<keyword evidence="1" id="KW-1133">Transmembrane helix</keyword>